<dbReference type="EMBL" id="VGIY01000003">
    <property type="protein sequence ID" value="MBM3316269.1"/>
    <property type="molecule type" value="Genomic_DNA"/>
</dbReference>
<proteinExistence type="predicted"/>
<evidence type="ECO:0000313" key="2">
    <source>
        <dbReference type="Proteomes" id="UP000748308"/>
    </source>
</evidence>
<protein>
    <recommendedName>
        <fullName evidence="3">PorV/PorQ family protein</fullName>
    </recommendedName>
</protein>
<gene>
    <name evidence="1" type="ORF">FJY75_00310</name>
</gene>
<evidence type="ECO:0000313" key="1">
    <source>
        <dbReference type="EMBL" id="MBM3316269.1"/>
    </source>
</evidence>
<evidence type="ECO:0008006" key="3">
    <source>
        <dbReference type="Google" id="ProtNLM"/>
    </source>
</evidence>
<sequence length="328" mass="33694">MSSSARSSGLPGGPIGVLLAALLLAGLCARPCPAGEGGGGIAGAFAEVGPGARGAALAGALAPCVDDATAVYWNAARLVDLDAPAAAVGYADLFGLGLARHTTLHFAFPLRGRSVSWEAGRFRAAPGASRGALGVGLQTTRIDLDPEAYAEYDLAVAYARRGPWGLAWGATGRALAVRADLTGVGATGYAGDLALGRALGDRASVALVLRSLISRLAWDNGTSESLRPTAQLAGALAPAARWTLPAALLWDIDAGRLLQAALGIEWGPLGETIRLRGGLRWRDDGESALLAGALGAGLRWQELRFDYALALEREALGDTHRFSVGYSF</sequence>
<name>A0A937X907_UNCEI</name>
<reference evidence="1" key="1">
    <citation type="submission" date="2019-03" db="EMBL/GenBank/DDBJ databases">
        <title>Lake Tanganyika Metagenome-Assembled Genomes (MAGs).</title>
        <authorList>
            <person name="Tran P."/>
        </authorList>
    </citation>
    <scope>NUCLEOTIDE SEQUENCE</scope>
    <source>
        <strain evidence="1">M_DeepCast_400m_m2_100</strain>
    </source>
</reference>
<comment type="caution">
    <text evidence="1">The sequence shown here is derived from an EMBL/GenBank/DDBJ whole genome shotgun (WGS) entry which is preliminary data.</text>
</comment>
<dbReference type="Proteomes" id="UP000748308">
    <property type="component" value="Unassembled WGS sequence"/>
</dbReference>
<accession>A0A937X907</accession>
<organism evidence="1 2">
    <name type="scientific">Eiseniibacteriota bacterium</name>
    <dbReference type="NCBI Taxonomy" id="2212470"/>
    <lineage>
        <taxon>Bacteria</taxon>
        <taxon>Candidatus Eiseniibacteriota</taxon>
    </lineage>
</organism>
<dbReference type="AlphaFoldDB" id="A0A937X907"/>